<dbReference type="GeneID" id="95359273"/>
<accession>U2Q699</accession>
<evidence type="ECO:0000313" key="5">
    <source>
        <dbReference type="Proteomes" id="UP000017052"/>
    </source>
</evidence>
<dbReference type="Gene3D" id="3.40.630.30">
    <property type="match status" value="1"/>
</dbReference>
<gene>
    <name evidence="4" type="ORF">HMPREF0682_2762</name>
</gene>
<dbReference type="InterPro" id="IPR016181">
    <property type="entry name" value="Acyl_CoA_acyltransferase"/>
</dbReference>
<evidence type="ECO:0000256" key="2">
    <source>
        <dbReference type="ARBA" id="ARBA00023315"/>
    </source>
</evidence>
<keyword evidence="1" id="KW-0808">Transferase</keyword>
<proteinExistence type="predicted"/>
<name>U2Q699_9ACTN</name>
<dbReference type="InterPro" id="IPR000182">
    <property type="entry name" value="GNAT_dom"/>
</dbReference>
<dbReference type="PANTHER" id="PTHR43072:SF23">
    <property type="entry name" value="UPF0039 PROTEIN C11D3.02C"/>
    <property type="match status" value="1"/>
</dbReference>
<organism evidence="4 5">
    <name type="scientific">Propionibacterium acidifaciens F0233</name>
    <dbReference type="NCBI Taxonomy" id="553198"/>
    <lineage>
        <taxon>Bacteria</taxon>
        <taxon>Bacillati</taxon>
        <taxon>Actinomycetota</taxon>
        <taxon>Actinomycetes</taxon>
        <taxon>Propionibacteriales</taxon>
        <taxon>Propionibacteriaceae</taxon>
        <taxon>Propionibacterium</taxon>
    </lineage>
</organism>
<dbReference type="OrthoDB" id="3173333at2"/>
<dbReference type="CDD" id="cd04301">
    <property type="entry name" value="NAT_SF"/>
    <property type="match status" value="1"/>
</dbReference>
<dbReference type="GO" id="GO:0016747">
    <property type="term" value="F:acyltransferase activity, transferring groups other than amino-acyl groups"/>
    <property type="evidence" value="ECO:0007669"/>
    <property type="project" value="InterPro"/>
</dbReference>
<dbReference type="RefSeq" id="WP_021798502.1">
    <property type="nucleotide sequence ID" value="NZ_ACVN02000276.1"/>
</dbReference>
<keyword evidence="2" id="KW-0012">Acyltransferase</keyword>
<sequence length="181" mass="19796">MPHTIPIRAASDRDASDICAIHNAQGVATTASYRLSPGTAAERAAWLARHRREGFPVLVALDGDERVIGFAAYERFRELPGYDPTVEHSVYTAPEHEHEGIGRALMTELIGLARRAGLHAMVGVVDADNKASLAFHEHLGFTICGVLPQVGRKFDRWLDTAVLVRLLDEPPTGAGERRPRS</sequence>
<dbReference type="PANTHER" id="PTHR43072">
    <property type="entry name" value="N-ACETYLTRANSFERASE"/>
    <property type="match status" value="1"/>
</dbReference>
<evidence type="ECO:0000313" key="4">
    <source>
        <dbReference type="EMBL" id="ERK51559.1"/>
    </source>
</evidence>
<feature type="domain" description="N-acetyltransferase" evidence="3">
    <location>
        <begin position="5"/>
        <end position="169"/>
    </location>
</feature>
<keyword evidence="5" id="KW-1185">Reference proteome</keyword>
<dbReference type="Proteomes" id="UP000017052">
    <property type="component" value="Unassembled WGS sequence"/>
</dbReference>
<dbReference type="SUPFAM" id="SSF55729">
    <property type="entry name" value="Acyl-CoA N-acyltransferases (Nat)"/>
    <property type="match status" value="1"/>
</dbReference>
<comment type="caution">
    <text evidence="4">The sequence shown here is derived from an EMBL/GenBank/DDBJ whole genome shotgun (WGS) entry which is preliminary data.</text>
</comment>
<evidence type="ECO:0000256" key="1">
    <source>
        <dbReference type="ARBA" id="ARBA00022679"/>
    </source>
</evidence>
<dbReference type="PROSITE" id="PS51186">
    <property type="entry name" value="GNAT"/>
    <property type="match status" value="1"/>
</dbReference>
<reference evidence="4" key="1">
    <citation type="submission" date="2013-08" db="EMBL/GenBank/DDBJ databases">
        <authorList>
            <person name="Durkin A.S."/>
            <person name="Haft D.R."/>
            <person name="McCorrison J."/>
            <person name="Torralba M."/>
            <person name="Gillis M."/>
            <person name="Haft D.H."/>
            <person name="Methe B."/>
            <person name="Sutton G."/>
            <person name="Nelson K.E."/>
        </authorList>
    </citation>
    <scope>NUCLEOTIDE SEQUENCE [LARGE SCALE GENOMIC DNA]</scope>
    <source>
        <strain evidence="4">F0233</strain>
    </source>
</reference>
<evidence type="ECO:0000259" key="3">
    <source>
        <dbReference type="PROSITE" id="PS51186"/>
    </source>
</evidence>
<dbReference type="Pfam" id="PF00583">
    <property type="entry name" value="Acetyltransf_1"/>
    <property type="match status" value="1"/>
</dbReference>
<dbReference type="AlphaFoldDB" id="U2Q699"/>
<dbReference type="EMBL" id="ACVN02000276">
    <property type="protein sequence ID" value="ERK51559.1"/>
    <property type="molecule type" value="Genomic_DNA"/>
</dbReference>
<protein>
    <submittedName>
        <fullName evidence="4">FR47-like protein</fullName>
    </submittedName>
</protein>